<dbReference type="AlphaFoldDB" id="A0AAV6LVA1"/>
<proteinExistence type="predicted"/>
<comment type="caution">
    <text evidence="1">The sequence shown here is derived from an EMBL/GenBank/DDBJ whole genome shotgun (WGS) entry which is preliminary data.</text>
</comment>
<keyword evidence="2" id="KW-1185">Reference proteome</keyword>
<evidence type="ECO:0000313" key="1">
    <source>
        <dbReference type="EMBL" id="KAG6570761.1"/>
    </source>
</evidence>
<dbReference type="EMBL" id="JAGKQH010000020">
    <property type="protein sequence ID" value="KAG6570761.1"/>
    <property type="molecule type" value="Genomic_DNA"/>
</dbReference>
<protein>
    <submittedName>
        <fullName evidence="1">Uncharacterized protein</fullName>
    </submittedName>
</protein>
<feature type="non-terminal residue" evidence="1">
    <location>
        <position position="1"/>
    </location>
</feature>
<organism evidence="1 2">
    <name type="scientific">Cucurbita argyrosperma subsp. sororia</name>
    <dbReference type="NCBI Taxonomy" id="37648"/>
    <lineage>
        <taxon>Eukaryota</taxon>
        <taxon>Viridiplantae</taxon>
        <taxon>Streptophyta</taxon>
        <taxon>Embryophyta</taxon>
        <taxon>Tracheophyta</taxon>
        <taxon>Spermatophyta</taxon>
        <taxon>Magnoliopsida</taxon>
        <taxon>eudicotyledons</taxon>
        <taxon>Gunneridae</taxon>
        <taxon>Pentapetalae</taxon>
        <taxon>rosids</taxon>
        <taxon>fabids</taxon>
        <taxon>Cucurbitales</taxon>
        <taxon>Cucurbitaceae</taxon>
        <taxon>Cucurbiteae</taxon>
        <taxon>Cucurbita</taxon>
    </lineage>
</organism>
<sequence length="95" mass="10998">MANLEEMRIQAAICAVEEGLEEEVDEILIYFIKALKRPKACKFQALEVHGRAEIRFINILYEQSALHMIDETLPTNMKSKQRRKATREKIDHGAI</sequence>
<reference evidence="1 2" key="1">
    <citation type="journal article" date="2021" name="Hortic Res">
        <title>The domestication of Cucurbita argyrosperma as revealed by the genome of its wild relative.</title>
        <authorList>
            <person name="Barrera-Redondo J."/>
            <person name="Sanchez-de la Vega G."/>
            <person name="Aguirre-Liguori J.A."/>
            <person name="Castellanos-Morales G."/>
            <person name="Gutierrez-Guerrero Y.T."/>
            <person name="Aguirre-Dugua X."/>
            <person name="Aguirre-Planter E."/>
            <person name="Tenaillon M.I."/>
            <person name="Lira-Saade R."/>
            <person name="Eguiarte L.E."/>
        </authorList>
    </citation>
    <scope>NUCLEOTIDE SEQUENCE [LARGE SCALE GENOMIC DNA]</scope>
    <source>
        <strain evidence="1">JBR-2021</strain>
    </source>
</reference>
<accession>A0AAV6LVA1</accession>
<gene>
    <name evidence="1" type="ORF">SDJN03_29676</name>
</gene>
<name>A0AAV6LVA1_9ROSI</name>
<evidence type="ECO:0000313" key="2">
    <source>
        <dbReference type="Proteomes" id="UP000685013"/>
    </source>
</evidence>
<dbReference type="Proteomes" id="UP000685013">
    <property type="component" value="Chromosome 20"/>
</dbReference>